<dbReference type="GO" id="GO:0000793">
    <property type="term" value="C:condensed chromosome"/>
    <property type="evidence" value="ECO:0007669"/>
    <property type="project" value="TreeGrafter"/>
</dbReference>
<sequence>MITGDEKMNYPRQERVKKIMVSKRQTIANPGLIRNKLMLCVWWDWEGIIHYDFLTPGKIINSDICCQQLLRLKEKVEKRRPELINTKDVVFYHDNAKPHTCITIQQIMRVLGWEELIHPPYSPDFAPSDIHMFRSLQNFLDRRGLLKLLVAISSSEVSKFLQQ</sequence>
<dbReference type="GO" id="GO:0015074">
    <property type="term" value="P:DNA integration"/>
    <property type="evidence" value="ECO:0007669"/>
    <property type="project" value="TreeGrafter"/>
</dbReference>
<dbReference type="GO" id="GO:0006303">
    <property type="term" value="P:double-strand break repair via nonhomologous end joining"/>
    <property type="evidence" value="ECO:0007669"/>
    <property type="project" value="TreeGrafter"/>
</dbReference>
<dbReference type="Proteomes" id="UP000299102">
    <property type="component" value="Unassembled WGS sequence"/>
</dbReference>
<protein>
    <submittedName>
        <fullName evidence="1">Mariner Mos1 transposase</fullName>
    </submittedName>
</protein>
<gene>
    <name evidence="1" type="ORF">EVAR_53082_1</name>
</gene>
<dbReference type="PANTHER" id="PTHR46060:SF2">
    <property type="entry name" value="HISTONE-LYSINE N-METHYLTRANSFERASE SETMAR"/>
    <property type="match status" value="1"/>
</dbReference>
<dbReference type="InterPro" id="IPR001888">
    <property type="entry name" value="Transposase_1"/>
</dbReference>
<dbReference type="GO" id="GO:0000014">
    <property type="term" value="F:single-stranded DNA endodeoxyribonuclease activity"/>
    <property type="evidence" value="ECO:0007669"/>
    <property type="project" value="TreeGrafter"/>
</dbReference>
<dbReference type="GO" id="GO:0044774">
    <property type="term" value="P:mitotic DNA integrity checkpoint signaling"/>
    <property type="evidence" value="ECO:0007669"/>
    <property type="project" value="TreeGrafter"/>
</dbReference>
<evidence type="ECO:0000313" key="2">
    <source>
        <dbReference type="Proteomes" id="UP000299102"/>
    </source>
</evidence>
<reference evidence="1 2" key="1">
    <citation type="journal article" date="2019" name="Commun. Biol.">
        <title>The bagworm genome reveals a unique fibroin gene that provides high tensile strength.</title>
        <authorList>
            <person name="Kono N."/>
            <person name="Nakamura H."/>
            <person name="Ohtoshi R."/>
            <person name="Tomita M."/>
            <person name="Numata K."/>
            <person name="Arakawa K."/>
        </authorList>
    </citation>
    <scope>NUCLEOTIDE SEQUENCE [LARGE SCALE GENOMIC DNA]</scope>
</reference>
<dbReference type="GO" id="GO:0035861">
    <property type="term" value="C:site of double-strand break"/>
    <property type="evidence" value="ECO:0007669"/>
    <property type="project" value="TreeGrafter"/>
</dbReference>
<dbReference type="AlphaFoldDB" id="A0A4C1Z0Z6"/>
<dbReference type="GO" id="GO:0044547">
    <property type="term" value="F:DNA topoisomerase binding"/>
    <property type="evidence" value="ECO:0007669"/>
    <property type="project" value="TreeGrafter"/>
</dbReference>
<dbReference type="PANTHER" id="PTHR46060">
    <property type="entry name" value="MARINER MOS1 TRANSPOSASE-LIKE PROTEIN"/>
    <property type="match status" value="1"/>
</dbReference>
<dbReference type="STRING" id="151549.A0A4C1Z0Z6"/>
<accession>A0A4C1Z0Z6</accession>
<dbReference type="InterPro" id="IPR052709">
    <property type="entry name" value="Transposase-MT_Hybrid"/>
</dbReference>
<dbReference type="GO" id="GO:0046975">
    <property type="term" value="F:histone H3K36 methyltransferase activity"/>
    <property type="evidence" value="ECO:0007669"/>
    <property type="project" value="TreeGrafter"/>
</dbReference>
<proteinExistence type="predicted"/>
<dbReference type="OrthoDB" id="616263at2759"/>
<comment type="caution">
    <text evidence="1">The sequence shown here is derived from an EMBL/GenBank/DDBJ whole genome shotgun (WGS) entry which is preliminary data.</text>
</comment>
<dbReference type="GO" id="GO:0042800">
    <property type="term" value="F:histone H3K4 methyltransferase activity"/>
    <property type="evidence" value="ECO:0007669"/>
    <property type="project" value="TreeGrafter"/>
</dbReference>
<keyword evidence="2" id="KW-1185">Reference proteome</keyword>
<dbReference type="GO" id="GO:0005634">
    <property type="term" value="C:nucleus"/>
    <property type="evidence" value="ECO:0007669"/>
    <property type="project" value="TreeGrafter"/>
</dbReference>
<dbReference type="Pfam" id="PF01359">
    <property type="entry name" value="Transposase_1"/>
    <property type="match status" value="1"/>
</dbReference>
<name>A0A4C1Z0Z6_EUMVA</name>
<dbReference type="GO" id="GO:0003690">
    <property type="term" value="F:double-stranded DNA binding"/>
    <property type="evidence" value="ECO:0007669"/>
    <property type="project" value="TreeGrafter"/>
</dbReference>
<dbReference type="GO" id="GO:0031297">
    <property type="term" value="P:replication fork processing"/>
    <property type="evidence" value="ECO:0007669"/>
    <property type="project" value="TreeGrafter"/>
</dbReference>
<dbReference type="GO" id="GO:0000729">
    <property type="term" value="P:DNA double-strand break processing"/>
    <property type="evidence" value="ECO:0007669"/>
    <property type="project" value="TreeGrafter"/>
</dbReference>
<dbReference type="EMBL" id="BGZK01001477">
    <property type="protein sequence ID" value="GBP80714.1"/>
    <property type="molecule type" value="Genomic_DNA"/>
</dbReference>
<dbReference type="Gene3D" id="3.30.420.10">
    <property type="entry name" value="Ribonuclease H-like superfamily/Ribonuclease H"/>
    <property type="match status" value="1"/>
</dbReference>
<dbReference type="InterPro" id="IPR036397">
    <property type="entry name" value="RNaseH_sf"/>
</dbReference>
<dbReference type="GO" id="GO:0003697">
    <property type="term" value="F:single-stranded DNA binding"/>
    <property type="evidence" value="ECO:0007669"/>
    <property type="project" value="TreeGrafter"/>
</dbReference>
<evidence type="ECO:0000313" key="1">
    <source>
        <dbReference type="EMBL" id="GBP80714.1"/>
    </source>
</evidence>
<organism evidence="1 2">
    <name type="scientific">Eumeta variegata</name>
    <name type="common">Bagworm moth</name>
    <name type="synonym">Eumeta japonica</name>
    <dbReference type="NCBI Taxonomy" id="151549"/>
    <lineage>
        <taxon>Eukaryota</taxon>
        <taxon>Metazoa</taxon>
        <taxon>Ecdysozoa</taxon>
        <taxon>Arthropoda</taxon>
        <taxon>Hexapoda</taxon>
        <taxon>Insecta</taxon>
        <taxon>Pterygota</taxon>
        <taxon>Neoptera</taxon>
        <taxon>Endopterygota</taxon>
        <taxon>Lepidoptera</taxon>
        <taxon>Glossata</taxon>
        <taxon>Ditrysia</taxon>
        <taxon>Tineoidea</taxon>
        <taxon>Psychidae</taxon>
        <taxon>Oiketicinae</taxon>
        <taxon>Eumeta</taxon>
    </lineage>
</organism>